<comment type="caution">
    <text evidence="1">The sequence shown here is derived from an EMBL/GenBank/DDBJ whole genome shotgun (WGS) entry which is preliminary data.</text>
</comment>
<dbReference type="InterPro" id="IPR036047">
    <property type="entry name" value="F-box-like_dom_sf"/>
</dbReference>
<evidence type="ECO:0008006" key="3">
    <source>
        <dbReference type="Google" id="ProtNLM"/>
    </source>
</evidence>
<reference evidence="1 2" key="1">
    <citation type="journal article" date="2020" name="ISME J.">
        <title>Uncovering the hidden diversity of litter-decomposition mechanisms in mushroom-forming fungi.</title>
        <authorList>
            <person name="Floudas D."/>
            <person name="Bentzer J."/>
            <person name="Ahren D."/>
            <person name="Johansson T."/>
            <person name="Persson P."/>
            <person name="Tunlid A."/>
        </authorList>
    </citation>
    <scope>NUCLEOTIDE SEQUENCE [LARGE SCALE GENOMIC DNA]</scope>
    <source>
        <strain evidence="1 2">CBS 101986</strain>
    </source>
</reference>
<dbReference type="Proteomes" id="UP000567179">
    <property type="component" value="Unassembled WGS sequence"/>
</dbReference>
<sequence>MGSRVSRLSDPSSISGPPRLPFEIFLEVLSHLRTSLVEDRKTLLALALCCRALRDASQKNLFNSMLDGCLTFDSIRLARNLKVHSKFLGAIMGSPNRLALFVLSYTQQRLALDPKLYSTAKQRKLAHIGNHIHVWTLTAKALPLMVNLKNFDFTPLVEHPSTPKIFRKCTFQLESLNWGGYGSEKVLYTSFLPTQRSLMHLNINAETYNEPDGSPLPDGFCPSLVSVAFSLPDLARISARRAIVALHVIKSPVDMGRPPHTDLMSHYERERCIAAMKGIQKLRIRELAQFHRSTNGITFHNVTLLQLGVWNPQDISLLGQFPNLRYLRLWDSHLCDAESSIHHDTAVRLFAQAPCPELQSVLIVTNVSHCWVDLVWEFSLWYGGVINAELASVDDYIDSMWWRI</sequence>
<dbReference type="SUPFAM" id="SSF52058">
    <property type="entry name" value="L domain-like"/>
    <property type="match status" value="1"/>
</dbReference>
<dbReference type="SUPFAM" id="SSF81383">
    <property type="entry name" value="F-box domain"/>
    <property type="match status" value="1"/>
</dbReference>
<proteinExistence type="predicted"/>
<accession>A0A8H5BTJ8</accession>
<organism evidence="1 2">
    <name type="scientific">Psilocybe cf. subviscida</name>
    <dbReference type="NCBI Taxonomy" id="2480587"/>
    <lineage>
        <taxon>Eukaryota</taxon>
        <taxon>Fungi</taxon>
        <taxon>Dikarya</taxon>
        <taxon>Basidiomycota</taxon>
        <taxon>Agaricomycotina</taxon>
        <taxon>Agaricomycetes</taxon>
        <taxon>Agaricomycetidae</taxon>
        <taxon>Agaricales</taxon>
        <taxon>Agaricineae</taxon>
        <taxon>Strophariaceae</taxon>
        <taxon>Psilocybe</taxon>
    </lineage>
</organism>
<evidence type="ECO:0000313" key="2">
    <source>
        <dbReference type="Proteomes" id="UP000567179"/>
    </source>
</evidence>
<keyword evidence="2" id="KW-1185">Reference proteome</keyword>
<dbReference type="AlphaFoldDB" id="A0A8H5BTJ8"/>
<protein>
    <recommendedName>
        <fullName evidence="3">F-box domain-containing protein</fullName>
    </recommendedName>
</protein>
<dbReference type="EMBL" id="JAACJJ010000006">
    <property type="protein sequence ID" value="KAF5328102.1"/>
    <property type="molecule type" value="Genomic_DNA"/>
</dbReference>
<dbReference type="CDD" id="cd09917">
    <property type="entry name" value="F-box_SF"/>
    <property type="match status" value="1"/>
</dbReference>
<evidence type="ECO:0000313" key="1">
    <source>
        <dbReference type="EMBL" id="KAF5328102.1"/>
    </source>
</evidence>
<gene>
    <name evidence="1" type="ORF">D9619_013613</name>
</gene>
<name>A0A8H5BTJ8_9AGAR</name>